<dbReference type="EMBL" id="AVOT02024649">
    <property type="protein sequence ID" value="MBW0515472.1"/>
    <property type="molecule type" value="Genomic_DNA"/>
</dbReference>
<protein>
    <submittedName>
        <fullName evidence="1">Uncharacterized protein</fullName>
    </submittedName>
</protein>
<name>A0A9Q3HT78_9BASI</name>
<dbReference type="Proteomes" id="UP000765509">
    <property type="component" value="Unassembled WGS sequence"/>
</dbReference>
<evidence type="ECO:0000313" key="2">
    <source>
        <dbReference type="Proteomes" id="UP000765509"/>
    </source>
</evidence>
<comment type="caution">
    <text evidence="1">The sequence shown here is derived from an EMBL/GenBank/DDBJ whole genome shotgun (WGS) entry which is preliminary data.</text>
</comment>
<evidence type="ECO:0000313" key="1">
    <source>
        <dbReference type="EMBL" id="MBW0515472.1"/>
    </source>
</evidence>
<gene>
    <name evidence="1" type="ORF">O181_055187</name>
</gene>
<proteinExistence type="predicted"/>
<organism evidence="1 2">
    <name type="scientific">Austropuccinia psidii MF-1</name>
    <dbReference type="NCBI Taxonomy" id="1389203"/>
    <lineage>
        <taxon>Eukaryota</taxon>
        <taxon>Fungi</taxon>
        <taxon>Dikarya</taxon>
        <taxon>Basidiomycota</taxon>
        <taxon>Pucciniomycotina</taxon>
        <taxon>Pucciniomycetes</taxon>
        <taxon>Pucciniales</taxon>
        <taxon>Sphaerophragmiaceae</taxon>
        <taxon>Austropuccinia</taxon>
    </lineage>
</organism>
<accession>A0A9Q3HT78</accession>
<keyword evidence="2" id="KW-1185">Reference proteome</keyword>
<sequence>MKIPKRQILRWQIVIQEYRGNMNIFHKARNIHKNSDKISRWALANTPDTQAYVHLEAEPQIPIEKINIPDIGTEFIEEVRESYKQDKNRHILKALLDKDFKDTALVNSLNMEYGNIPILKEYFTCLKELFNTEPEILV</sequence>
<dbReference type="AlphaFoldDB" id="A0A9Q3HT78"/>
<reference evidence="1" key="1">
    <citation type="submission" date="2021-03" db="EMBL/GenBank/DDBJ databases">
        <title>Draft genome sequence of rust myrtle Austropuccinia psidii MF-1, a brazilian biotype.</title>
        <authorList>
            <person name="Quecine M.C."/>
            <person name="Pachon D.M.R."/>
            <person name="Bonatelli M.L."/>
            <person name="Correr F.H."/>
            <person name="Franceschini L.M."/>
            <person name="Leite T.F."/>
            <person name="Margarido G.R.A."/>
            <person name="Almeida C.A."/>
            <person name="Ferrarezi J.A."/>
            <person name="Labate C.A."/>
        </authorList>
    </citation>
    <scope>NUCLEOTIDE SEQUENCE</scope>
    <source>
        <strain evidence="1">MF-1</strain>
    </source>
</reference>